<keyword evidence="1" id="KW-0479">Metal-binding</keyword>
<evidence type="ECO:0000313" key="8">
    <source>
        <dbReference type="Proteomes" id="UP001150907"/>
    </source>
</evidence>
<keyword evidence="2 4" id="KW-0863">Zinc-finger</keyword>
<evidence type="ECO:0000256" key="3">
    <source>
        <dbReference type="ARBA" id="ARBA00022833"/>
    </source>
</evidence>
<dbReference type="EMBL" id="JANBQF010001463">
    <property type="protein sequence ID" value="KAJ1997174.1"/>
    <property type="molecule type" value="Genomic_DNA"/>
</dbReference>
<feature type="compositionally biased region" description="Acidic residues" evidence="5">
    <location>
        <begin position="118"/>
        <end position="143"/>
    </location>
</feature>
<dbReference type="Pfam" id="PF04194">
    <property type="entry name" value="PDCD2_C"/>
    <property type="match status" value="1"/>
</dbReference>
<dbReference type="InterPro" id="IPR007320">
    <property type="entry name" value="PDCD2_C"/>
</dbReference>
<evidence type="ECO:0000256" key="5">
    <source>
        <dbReference type="SAM" id="MobiDB-lite"/>
    </source>
</evidence>
<dbReference type="GO" id="GO:0005634">
    <property type="term" value="C:nucleus"/>
    <property type="evidence" value="ECO:0007669"/>
    <property type="project" value="TreeGrafter"/>
</dbReference>
<sequence>MRVFRSQLPEQNQIYVLQESEDGADSAEDEDTAADSNVSWSLAENVKPARQCAVCGLLGGKACSKCHHRVYCSRGHQVADWNAGHRVQCGQARSPAPEAAAHTRKLQLMLYPEHVISSEEDEDEGQQDAGNEDEESDDEGEDNEGIKPESMAIVPVTDERVEDSEVDVDRAFLLFQRRIQKNPDQVIRYTRSSDQNEPLFVSDTGKPEGRVDIPDCELCGAAREFEFQIMPQMLNFLSISSTDSASVDWGTLLVYTCPSNCSSAEPAATYAPEAICRQNFSSHGIGEKYVRAMHGDDS</sequence>
<keyword evidence="8" id="KW-1185">Reference proteome</keyword>
<dbReference type="AlphaFoldDB" id="A0A9W8EFE5"/>
<evidence type="ECO:0000256" key="1">
    <source>
        <dbReference type="ARBA" id="ARBA00022723"/>
    </source>
</evidence>
<dbReference type="GO" id="GO:0005737">
    <property type="term" value="C:cytoplasm"/>
    <property type="evidence" value="ECO:0007669"/>
    <property type="project" value="InterPro"/>
</dbReference>
<organism evidence="7 8">
    <name type="scientific">Coemansia thaxteri</name>
    <dbReference type="NCBI Taxonomy" id="2663907"/>
    <lineage>
        <taxon>Eukaryota</taxon>
        <taxon>Fungi</taxon>
        <taxon>Fungi incertae sedis</taxon>
        <taxon>Zoopagomycota</taxon>
        <taxon>Kickxellomycotina</taxon>
        <taxon>Kickxellomycetes</taxon>
        <taxon>Kickxellales</taxon>
        <taxon>Kickxellaceae</taxon>
        <taxon>Coemansia</taxon>
    </lineage>
</organism>
<dbReference type="Pfam" id="PF01753">
    <property type="entry name" value="zf-MYND"/>
    <property type="match status" value="1"/>
</dbReference>
<comment type="caution">
    <text evidence="7">The sequence shown here is derived from an EMBL/GenBank/DDBJ whole genome shotgun (WGS) entry which is preliminary data.</text>
</comment>
<feature type="non-terminal residue" evidence="7">
    <location>
        <position position="298"/>
    </location>
</feature>
<dbReference type="InterPro" id="IPR002893">
    <property type="entry name" value="Znf_MYND"/>
</dbReference>
<protein>
    <recommendedName>
        <fullName evidence="6">MYND-type domain-containing protein</fullName>
    </recommendedName>
</protein>
<proteinExistence type="predicted"/>
<dbReference type="Proteomes" id="UP001150907">
    <property type="component" value="Unassembled WGS sequence"/>
</dbReference>
<dbReference type="PROSITE" id="PS50865">
    <property type="entry name" value="ZF_MYND_2"/>
    <property type="match status" value="1"/>
</dbReference>
<reference evidence="7" key="1">
    <citation type="submission" date="2022-07" db="EMBL/GenBank/DDBJ databases">
        <title>Phylogenomic reconstructions and comparative analyses of Kickxellomycotina fungi.</title>
        <authorList>
            <person name="Reynolds N.K."/>
            <person name="Stajich J.E."/>
            <person name="Barry K."/>
            <person name="Grigoriev I.V."/>
            <person name="Crous P."/>
            <person name="Smith M.E."/>
        </authorList>
    </citation>
    <scope>NUCLEOTIDE SEQUENCE</scope>
    <source>
        <strain evidence="7">IMI 214461</strain>
    </source>
</reference>
<dbReference type="GO" id="GO:0008270">
    <property type="term" value="F:zinc ion binding"/>
    <property type="evidence" value="ECO:0007669"/>
    <property type="project" value="UniProtKB-KW"/>
</dbReference>
<keyword evidence="3" id="KW-0862">Zinc</keyword>
<feature type="domain" description="MYND-type" evidence="6">
    <location>
        <begin position="52"/>
        <end position="89"/>
    </location>
</feature>
<accession>A0A9W8EFE5</accession>
<feature type="region of interest" description="Disordered" evidence="5">
    <location>
        <begin position="118"/>
        <end position="153"/>
    </location>
</feature>
<evidence type="ECO:0000256" key="2">
    <source>
        <dbReference type="ARBA" id="ARBA00022771"/>
    </source>
</evidence>
<evidence type="ECO:0000259" key="6">
    <source>
        <dbReference type="PROSITE" id="PS50865"/>
    </source>
</evidence>
<gene>
    <name evidence="7" type="ORF">H4R26_005928</name>
</gene>
<dbReference type="PANTHER" id="PTHR12298">
    <property type="entry name" value="PCDC2 PROGRAMMED CELL DEATH PROTEIN 2 -RELATED"/>
    <property type="match status" value="1"/>
</dbReference>
<dbReference type="SUPFAM" id="SSF144232">
    <property type="entry name" value="HIT/MYND zinc finger-like"/>
    <property type="match status" value="1"/>
</dbReference>
<dbReference type="PROSITE" id="PS01360">
    <property type="entry name" value="ZF_MYND_1"/>
    <property type="match status" value="1"/>
</dbReference>
<name>A0A9W8EFE5_9FUNG</name>
<evidence type="ECO:0000313" key="7">
    <source>
        <dbReference type="EMBL" id="KAJ1997174.1"/>
    </source>
</evidence>
<dbReference type="OrthoDB" id="443682at2759"/>
<evidence type="ECO:0000256" key="4">
    <source>
        <dbReference type="PROSITE-ProRule" id="PRU00134"/>
    </source>
</evidence>
<dbReference type="PANTHER" id="PTHR12298:SF4">
    <property type="entry name" value="PROGRAMMED CELL DEATH PROTEIN 2"/>
    <property type="match status" value="1"/>
</dbReference>
<dbReference type="Gene3D" id="6.10.140.2220">
    <property type="match status" value="1"/>
</dbReference>